<protein>
    <submittedName>
        <fullName evidence="1">Uncharacterized protein</fullName>
    </submittedName>
</protein>
<sequence>MKAHKFVAEFGIEKAKEALSLCCWLEKSFCTRFWCGCIKNNHDCCVDVEKLKQVVESLDTIDRLFGPDQAKHTMKIAKEIGYSSDYEQIKQAIADYEAVESYKQVNCEVLDIVDASPQKRIDELCVGIRKLIEEYKSEEKELELKEWEQSTIYGRIAIELEEALKGGED</sequence>
<evidence type="ECO:0000313" key="1">
    <source>
        <dbReference type="EMBL" id="HCK30112.1"/>
    </source>
</evidence>
<name>A0A3D2SMU1_9GAMM</name>
<gene>
    <name evidence="1" type="ORF">DHW29_07930</name>
</gene>
<dbReference type="Proteomes" id="UP000263596">
    <property type="component" value="Unassembled WGS sequence"/>
</dbReference>
<accession>A0A3D2SMU1</accession>
<comment type="caution">
    <text evidence="1">The sequence shown here is derived from an EMBL/GenBank/DDBJ whole genome shotgun (WGS) entry which is preliminary data.</text>
</comment>
<reference evidence="1 2" key="1">
    <citation type="journal article" date="2018" name="Nat. Biotechnol.">
        <title>A standardized bacterial taxonomy based on genome phylogeny substantially revises the tree of life.</title>
        <authorList>
            <person name="Parks D.H."/>
            <person name="Chuvochina M."/>
            <person name="Waite D.W."/>
            <person name="Rinke C."/>
            <person name="Skarshewski A."/>
            <person name="Chaumeil P.A."/>
            <person name="Hugenholtz P."/>
        </authorList>
    </citation>
    <scope>NUCLEOTIDE SEQUENCE [LARGE SCALE GENOMIC DNA]</scope>
    <source>
        <strain evidence="1">UBA9669</strain>
    </source>
</reference>
<evidence type="ECO:0000313" key="2">
    <source>
        <dbReference type="Proteomes" id="UP000263596"/>
    </source>
</evidence>
<dbReference type="EMBL" id="DPVE01000144">
    <property type="protein sequence ID" value="HCK30112.1"/>
    <property type="molecule type" value="Genomic_DNA"/>
</dbReference>
<proteinExistence type="predicted"/>
<organism evidence="1 2">
    <name type="scientific">Acinetobacter ursingii</name>
    <dbReference type="NCBI Taxonomy" id="108980"/>
    <lineage>
        <taxon>Bacteria</taxon>
        <taxon>Pseudomonadati</taxon>
        <taxon>Pseudomonadota</taxon>
        <taxon>Gammaproteobacteria</taxon>
        <taxon>Moraxellales</taxon>
        <taxon>Moraxellaceae</taxon>
        <taxon>Acinetobacter</taxon>
    </lineage>
</organism>
<dbReference type="AlphaFoldDB" id="A0A3D2SMU1"/>